<dbReference type="CDD" id="cd20358">
    <property type="entry name" value="Rcat_RBR_HOIL1"/>
    <property type="match status" value="1"/>
</dbReference>
<feature type="domain" description="RING-type" evidence="15">
    <location>
        <begin position="304"/>
        <end position="346"/>
    </location>
</feature>
<evidence type="ECO:0000256" key="2">
    <source>
        <dbReference type="ARBA" id="ARBA00004906"/>
    </source>
</evidence>
<dbReference type="PROSITE" id="PS00518">
    <property type="entry name" value="ZF_RING_1"/>
    <property type="match status" value="1"/>
</dbReference>
<dbReference type="GO" id="GO:0097039">
    <property type="term" value="P:protein linear polyubiquitination"/>
    <property type="evidence" value="ECO:0007669"/>
    <property type="project" value="TreeGrafter"/>
</dbReference>
<keyword evidence="19" id="KW-1185">Reference proteome</keyword>
<dbReference type="InterPro" id="IPR044066">
    <property type="entry name" value="TRIAD_supradom"/>
</dbReference>
<evidence type="ECO:0000256" key="6">
    <source>
        <dbReference type="ARBA" id="ARBA00022553"/>
    </source>
</evidence>
<dbReference type="SMART" id="SM00547">
    <property type="entry name" value="ZnF_RBZ"/>
    <property type="match status" value="1"/>
</dbReference>
<keyword evidence="11" id="KW-0833">Ubl conjugation pathway</keyword>
<dbReference type="InterPro" id="IPR029071">
    <property type="entry name" value="Ubiquitin-like_domsf"/>
</dbReference>
<evidence type="ECO:0000256" key="1">
    <source>
        <dbReference type="ARBA" id="ARBA00001798"/>
    </source>
</evidence>
<keyword evidence="6" id="KW-0597">Phosphoprotein</keyword>
<dbReference type="FunFam" id="2.30.30.380:FF:000007">
    <property type="entry name" value="RanBP-type and C3HC4-type zinc finger-containing protein 1"/>
    <property type="match status" value="1"/>
</dbReference>
<evidence type="ECO:0000259" key="16">
    <source>
        <dbReference type="PROSITE" id="PS50199"/>
    </source>
</evidence>
<accession>A0A8T3D5R4</accession>
<dbReference type="CDD" id="cd20345">
    <property type="entry name" value="BRcat_RBR_HOIL1"/>
    <property type="match status" value="1"/>
</dbReference>
<dbReference type="AlphaFoldDB" id="A0A8T3D5R4"/>
<feature type="domain" description="RING-type" evidence="17">
    <location>
        <begin position="300"/>
        <end position="527"/>
    </location>
</feature>
<evidence type="ECO:0000256" key="9">
    <source>
        <dbReference type="ARBA" id="ARBA00022737"/>
    </source>
</evidence>
<proteinExistence type="inferred from homology"/>
<dbReference type="Gene3D" id="2.30.30.380">
    <property type="entry name" value="Zn-finger domain of Sec23/24"/>
    <property type="match status" value="1"/>
</dbReference>
<dbReference type="GO" id="GO:0043123">
    <property type="term" value="P:positive regulation of canonical NF-kappaB signal transduction"/>
    <property type="evidence" value="ECO:0007669"/>
    <property type="project" value="TreeGrafter"/>
</dbReference>
<dbReference type="PROSITE" id="PS01358">
    <property type="entry name" value="ZF_RANBP2_1"/>
    <property type="match status" value="1"/>
</dbReference>
<gene>
    <name evidence="18" type="ORF">AGOR_G00159950</name>
</gene>
<dbReference type="InterPro" id="IPR036443">
    <property type="entry name" value="Znf_RanBP2_sf"/>
</dbReference>
<evidence type="ECO:0000256" key="11">
    <source>
        <dbReference type="ARBA" id="ARBA00022786"/>
    </source>
</evidence>
<dbReference type="InterPro" id="IPR047557">
    <property type="entry name" value="Rcat_RBR_HOIL1"/>
</dbReference>
<dbReference type="PANTHER" id="PTHR22770:SF35">
    <property type="entry name" value="RANBP-TYPE AND C3HC4-TYPE ZINC FINGER-CONTAINING PROTEIN 1"/>
    <property type="match status" value="1"/>
</dbReference>
<evidence type="ECO:0000256" key="7">
    <source>
        <dbReference type="ARBA" id="ARBA00022679"/>
    </source>
</evidence>
<dbReference type="EC" id="2.3.2.31" evidence="4"/>
<dbReference type="GO" id="GO:0008270">
    <property type="term" value="F:zinc ion binding"/>
    <property type="evidence" value="ECO:0007669"/>
    <property type="project" value="UniProtKB-KW"/>
</dbReference>
<dbReference type="InterPro" id="IPR001876">
    <property type="entry name" value="Znf_RanBP2"/>
</dbReference>
<dbReference type="InterPro" id="IPR017907">
    <property type="entry name" value="Znf_RING_CS"/>
</dbReference>
<dbReference type="InterPro" id="IPR013083">
    <property type="entry name" value="Znf_RING/FYVE/PHD"/>
</dbReference>
<dbReference type="GO" id="GO:0043161">
    <property type="term" value="P:proteasome-mediated ubiquitin-dependent protein catabolic process"/>
    <property type="evidence" value="ECO:0007669"/>
    <property type="project" value="TreeGrafter"/>
</dbReference>
<dbReference type="GO" id="GO:0071797">
    <property type="term" value="C:LUBAC complex"/>
    <property type="evidence" value="ECO:0007669"/>
    <property type="project" value="TreeGrafter"/>
</dbReference>
<evidence type="ECO:0000259" key="14">
    <source>
        <dbReference type="PROSITE" id="PS50053"/>
    </source>
</evidence>
<dbReference type="InterPro" id="IPR047559">
    <property type="entry name" value="HOIL1_RBR_mRING-HC-C3HC3D"/>
</dbReference>
<keyword evidence="7" id="KW-0808">Transferase</keyword>
<dbReference type="FunFam" id="3.30.40.10:FF:000137">
    <property type="entry name" value="RanBP-type and C3HC4-type zinc finger-containing protein 1"/>
    <property type="match status" value="1"/>
</dbReference>
<evidence type="ECO:0000259" key="17">
    <source>
        <dbReference type="PROSITE" id="PS51873"/>
    </source>
</evidence>
<evidence type="ECO:0000256" key="10">
    <source>
        <dbReference type="ARBA" id="ARBA00022771"/>
    </source>
</evidence>
<keyword evidence="12" id="KW-0862">Zinc</keyword>
<name>A0A8T3D5R4_9TELE</name>
<evidence type="ECO:0000256" key="5">
    <source>
        <dbReference type="ARBA" id="ARBA00017887"/>
    </source>
</evidence>
<dbReference type="CDD" id="cd01799">
    <property type="entry name" value="Ubl_HOIL1"/>
    <property type="match status" value="1"/>
</dbReference>
<dbReference type="SUPFAM" id="SSF54236">
    <property type="entry name" value="Ubiquitin-like"/>
    <property type="match status" value="1"/>
</dbReference>
<dbReference type="InterPro" id="IPR001841">
    <property type="entry name" value="Znf_RING"/>
</dbReference>
<comment type="catalytic activity">
    <reaction evidence="1">
        <text>[E2 ubiquitin-conjugating enzyme]-S-ubiquitinyl-L-cysteine + [acceptor protein]-L-lysine = [E2 ubiquitin-conjugating enzyme]-L-cysteine + [acceptor protein]-N(6)-ubiquitinyl-L-lysine.</text>
        <dbReference type="EC" id="2.3.2.31"/>
    </reaction>
</comment>
<dbReference type="PROSITE" id="PS50199">
    <property type="entry name" value="ZF_RANBP2_2"/>
    <property type="match status" value="1"/>
</dbReference>
<dbReference type="Gene3D" id="3.30.40.10">
    <property type="entry name" value="Zinc/RING finger domain, C3HC4 (zinc finger)"/>
    <property type="match status" value="1"/>
</dbReference>
<dbReference type="PANTHER" id="PTHR22770">
    <property type="entry name" value="UBIQUITIN CONJUGATING ENZYME 7 INTERACTING PROTEIN-RELATED"/>
    <property type="match status" value="1"/>
</dbReference>
<dbReference type="GO" id="GO:0061630">
    <property type="term" value="F:ubiquitin protein ligase activity"/>
    <property type="evidence" value="ECO:0007669"/>
    <property type="project" value="UniProtKB-EC"/>
</dbReference>
<evidence type="ECO:0000259" key="15">
    <source>
        <dbReference type="PROSITE" id="PS50089"/>
    </source>
</evidence>
<dbReference type="InterPro" id="IPR000626">
    <property type="entry name" value="Ubiquitin-like_dom"/>
</dbReference>
<keyword evidence="8" id="KW-0479">Metal-binding</keyword>
<dbReference type="InterPro" id="IPR047558">
    <property type="entry name" value="BRcat_RBR_HOIL1"/>
</dbReference>
<evidence type="ECO:0000256" key="13">
    <source>
        <dbReference type="PROSITE-ProRule" id="PRU00322"/>
    </source>
</evidence>
<organism evidence="18 19">
    <name type="scientific">Albula goreensis</name>
    <dbReference type="NCBI Taxonomy" id="1534307"/>
    <lineage>
        <taxon>Eukaryota</taxon>
        <taxon>Metazoa</taxon>
        <taxon>Chordata</taxon>
        <taxon>Craniata</taxon>
        <taxon>Vertebrata</taxon>
        <taxon>Euteleostomi</taxon>
        <taxon>Actinopterygii</taxon>
        <taxon>Neopterygii</taxon>
        <taxon>Teleostei</taxon>
        <taxon>Albuliformes</taxon>
        <taxon>Albulidae</taxon>
        <taxon>Albula</taxon>
    </lineage>
</organism>
<dbReference type="InterPro" id="IPR057468">
    <property type="entry name" value="HOIL-1/Sharpin_LTM"/>
</dbReference>
<dbReference type="GO" id="GO:0009893">
    <property type="term" value="P:positive regulation of metabolic process"/>
    <property type="evidence" value="ECO:0007669"/>
    <property type="project" value="UniProtKB-ARBA"/>
</dbReference>
<sequence length="531" mass="59822">MAGPERPGLNTLNEAENLAQTLSHALTCGDKQEAVRVAEKLAELRLPVSVRLCQEAYDPETIQLKVGVEDAQSPTSVNITMAVTPGMTISDLKDKVNAEFEFPQAVQRWVIGKRLARDTETLCSHGVKRNGDQAFLYIQSPQIAQLSREQYKQDEETRRLQGIFENIALGYALEGRGTGDPSVRRKQEGVLRVAKNPPPVILPKPEPPPPLPPKPQVGWSCPLCTYVNKPTRPGCKICGGDRPENYKVPDGYKPDEEEARWMQKEEVARLQYEQALADERQKNFLTLIRTDEQSLVPSIEELDCTICYTSIPAGEGAILRECLHTFCRECLKGTIINCRDAEVPCPYVDDDYACDCQLQDREIRSLLSEEEYRKFLELRLSIAETRSENSYHCKTPDCAGWCIFEDEVNEFNCQLCNEPNCILCKAIHKNMNCKEYQDDLRIRAENDIAAKQTTEMLNTMLQSGEAMLCPKCKIIVQKKDGCDWICCVMCKTEMCWVTRQARWGPNGRGDTSGGCKCRVNGPCHPNCGNCH</sequence>
<dbReference type="Gene3D" id="1.20.120.1750">
    <property type="match status" value="1"/>
</dbReference>
<dbReference type="OrthoDB" id="261960at2759"/>
<dbReference type="EMBL" id="JAERUA010000014">
    <property type="protein sequence ID" value="KAI1891054.1"/>
    <property type="molecule type" value="Genomic_DNA"/>
</dbReference>
<comment type="pathway">
    <text evidence="2">Protein modification; protein ubiquitination.</text>
</comment>
<dbReference type="FunFam" id="3.10.20.90:FF:000130">
    <property type="entry name" value="SHANK-associated RH domain interactor"/>
    <property type="match status" value="1"/>
</dbReference>
<dbReference type="SUPFAM" id="SSF57850">
    <property type="entry name" value="RING/U-box"/>
    <property type="match status" value="3"/>
</dbReference>
<dbReference type="Proteomes" id="UP000829720">
    <property type="component" value="Unassembled WGS sequence"/>
</dbReference>
<protein>
    <recommendedName>
        <fullName evidence="5">RanBP-type and C3HC4-type zinc finger-containing protein 1</fullName>
        <ecNumber evidence="4">2.3.2.31</ecNumber>
    </recommendedName>
</protein>
<evidence type="ECO:0000256" key="12">
    <source>
        <dbReference type="ARBA" id="ARBA00022833"/>
    </source>
</evidence>
<evidence type="ECO:0000313" key="19">
    <source>
        <dbReference type="Proteomes" id="UP000829720"/>
    </source>
</evidence>
<keyword evidence="10 13" id="KW-0863">Zinc-finger</keyword>
<evidence type="ECO:0000256" key="8">
    <source>
        <dbReference type="ARBA" id="ARBA00022723"/>
    </source>
</evidence>
<dbReference type="CDD" id="cd16633">
    <property type="entry name" value="mRING-HC-C3HC3D_RBR_HOIL1"/>
    <property type="match status" value="1"/>
</dbReference>
<evidence type="ECO:0000256" key="4">
    <source>
        <dbReference type="ARBA" id="ARBA00012251"/>
    </source>
</evidence>
<dbReference type="SUPFAM" id="SSF90209">
    <property type="entry name" value="Ran binding protein zinc finger-like"/>
    <property type="match status" value="1"/>
</dbReference>
<dbReference type="InterPro" id="IPR051628">
    <property type="entry name" value="LUBAC_E3_Ligases"/>
</dbReference>
<comment type="caution">
    <text evidence="18">The sequence shown here is derived from an EMBL/GenBank/DDBJ whole genome shotgun (WGS) entry which is preliminary data.</text>
</comment>
<dbReference type="PROSITE" id="PS50089">
    <property type="entry name" value="ZF_RING_2"/>
    <property type="match status" value="1"/>
</dbReference>
<dbReference type="FunFam" id="1.20.120.1750:FF:000026">
    <property type="entry name" value="RANBP2-type and C3HC4-type zinc finger containing 1"/>
    <property type="match status" value="1"/>
</dbReference>
<feature type="domain" description="RanBP2-type" evidence="16">
    <location>
        <begin position="214"/>
        <end position="244"/>
    </location>
</feature>
<evidence type="ECO:0000313" key="18">
    <source>
        <dbReference type="EMBL" id="KAI1891054.1"/>
    </source>
</evidence>
<dbReference type="PROSITE" id="PS51873">
    <property type="entry name" value="TRIAD"/>
    <property type="match status" value="1"/>
</dbReference>
<comment type="similarity">
    <text evidence="3">Belongs to the RBR family.</text>
</comment>
<dbReference type="Pfam" id="PF25393">
    <property type="entry name" value="LTM"/>
    <property type="match status" value="1"/>
</dbReference>
<keyword evidence="9" id="KW-0677">Repeat</keyword>
<dbReference type="GO" id="GO:0043130">
    <property type="term" value="F:ubiquitin binding"/>
    <property type="evidence" value="ECO:0007669"/>
    <property type="project" value="TreeGrafter"/>
</dbReference>
<evidence type="ECO:0000256" key="3">
    <source>
        <dbReference type="ARBA" id="ARBA00008278"/>
    </source>
</evidence>
<reference evidence="18" key="1">
    <citation type="submission" date="2021-01" db="EMBL/GenBank/DDBJ databases">
        <authorList>
            <person name="Zahm M."/>
            <person name="Roques C."/>
            <person name="Cabau C."/>
            <person name="Klopp C."/>
            <person name="Donnadieu C."/>
            <person name="Jouanno E."/>
            <person name="Lampietro C."/>
            <person name="Louis A."/>
            <person name="Herpin A."/>
            <person name="Echchiki A."/>
            <person name="Berthelot C."/>
            <person name="Parey E."/>
            <person name="Roest-Crollius H."/>
            <person name="Braasch I."/>
            <person name="Postlethwait J."/>
            <person name="Bobe J."/>
            <person name="Montfort J."/>
            <person name="Bouchez O."/>
            <person name="Begum T."/>
            <person name="Mejri S."/>
            <person name="Adams A."/>
            <person name="Chen W.-J."/>
            <person name="Guiguen Y."/>
        </authorList>
    </citation>
    <scope>NUCLEOTIDE SEQUENCE</scope>
    <source>
        <tissue evidence="18">Blood</tissue>
    </source>
</reference>
<feature type="domain" description="Ubiquitin-like" evidence="14">
    <location>
        <begin position="62"/>
        <end position="128"/>
    </location>
</feature>
<dbReference type="Gene3D" id="3.10.20.90">
    <property type="entry name" value="Phosphatidylinositol 3-kinase Catalytic Subunit, Chain A, domain 1"/>
    <property type="match status" value="1"/>
</dbReference>
<dbReference type="PROSITE" id="PS50053">
    <property type="entry name" value="UBIQUITIN_2"/>
    <property type="match status" value="1"/>
</dbReference>